<accession>A0A809RFE6</accession>
<dbReference type="KEGG" id="npy:NPRO_07600"/>
<organism evidence="4 5">
    <name type="scientific">Candidatus Nitrosymbiomonas proteolyticus</name>
    <dbReference type="NCBI Taxonomy" id="2608984"/>
    <lineage>
        <taxon>Bacteria</taxon>
        <taxon>Bacillati</taxon>
        <taxon>Armatimonadota</taxon>
        <taxon>Armatimonadota incertae sedis</taxon>
        <taxon>Candidatus Nitrosymbiomonas</taxon>
    </lineage>
</organism>
<proteinExistence type="predicted"/>
<gene>
    <name evidence="4" type="ORF">NPRO_07600</name>
</gene>
<sequence>MWLVLALVLGPATGHADSVRPYRPSPTEVRENYRKAQSLRSLYSNKALNLNLQANWYDSGKRLWYRRDTAPERTEFVSVNCDSGERRPLFDHKRFAEALAKVTGRPAEANQLPITGVRLAETGRSLSFSSAGRSYSCNLDTYEIAATEAPPINRPPANRGGSGDSARSPDRKWTARIVDRNLALQAEGGDPVPLTKDGDEKAYYARPTWSPDSRFLVFFKVTAGDRLPVYLVESSPSSGGRAKLITRSYDLPGDKVDTYEVLVCDPATAEVRATQAEVIDYWQMPSVRWNRAGDRFTYERLDRGYGRWRILEIDPSTGDSRTLVDDRPTTFFDITSKYSYYSSRTDEIIWRSEKTGWAHLYLTDPATLKTQAITSGKWVVRTVLHVDEERRKIAFAASGVHPEEDPYFLHYFEIGWDGKGLRELTPSPGNHQTQFSPTREYFVDSHSAVDSAPVHELRRTADGSLVAVLERTDLTALEATGWRPPEVFVAKGRDGETDIWGLIFRPSHFDPEKSYPIIEDIYAGPQDSFVPKSFAPYFSMQALAELGFIVVKMDGMGTRNRSKAFHDVCWKNLGDHGFPDRILWIRAMAEKYPSADLARIGVFGTSAGGQSSTAALLFHPDFYRVAVSACGCHDNRMDKVWWNEQWMGFPVGPHYEEQSNITHAGKLKGKLLLIVGELDQNVPPESTYRLVDALIKAGKDFDFLMIPGAGHTSGGSYGDRRRWDYFVRHLLDAETPDWNSEEGAGG</sequence>
<feature type="region of interest" description="Disordered" evidence="1">
    <location>
        <begin position="147"/>
        <end position="171"/>
    </location>
</feature>
<dbReference type="GO" id="GO:0008236">
    <property type="term" value="F:serine-type peptidase activity"/>
    <property type="evidence" value="ECO:0007669"/>
    <property type="project" value="InterPro"/>
</dbReference>
<dbReference type="EMBL" id="AP021858">
    <property type="protein sequence ID" value="BBO23165.1"/>
    <property type="molecule type" value="Genomic_DNA"/>
</dbReference>
<evidence type="ECO:0000256" key="1">
    <source>
        <dbReference type="SAM" id="MobiDB-lite"/>
    </source>
</evidence>
<dbReference type="SUPFAM" id="SSF53474">
    <property type="entry name" value="alpha/beta-Hydrolases"/>
    <property type="match status" value="1"/>
</dbReference>
<dbReference type="Pfam" id="PF00930">
    <property type="entry name" value="DPPIV_N"/>
    <property type="match status" value="1"/>
</dbReference>
<dbReference type="Gene3D" id="2.140.10.30">
    <property type="entry name" value="Dipeptidylpeptidase IV, N-terminal domain"/>
    <property type="match status" value="1"/>
</dbReference>
<evidence type="ECO:0000259" key="2">
    <source>
        <dbReference type="Pfam" id="PF00326"/>
    </source>
</evidence>
<dbReference type="InterPro" id="IPR001375">
    <property type="entry name" value="Peptidase_S9_cat"/>
</dbReference>
<dbReference type="InterPro" id="IPR029058">
    <property type="entry name" value="AB_hydrolase_fold"/>
</dbReference>
<dbReference type="PANTHER" id="PTHR11731">
    <property type="entry name" value="PROTEASE FAMILY S9B,C DIPEPTIDYL-PEPTIDASE IV-RELATED"/>
    <property type="match status" value="1"/>
</dbReference>
<dbReference type="SUPFAM" id="SSF82171">
    <property type="entry name" value="DPP6 N-terminal domain-like"/>
    <property type="match status" value="1"/>
</dbReference>
<dbReference type="Pfam" id="PF00326">
    <property type="entry name" value="Peptidase_S9"/>
    <property type="match status" value="1"/>
</dbReference>
<dbReference type="InterPro" id="IPR002469">
    <property type="entry name" value="Peptidase_S9B_N"/>
</dbReference>
<feature type="domain" description="Peptidase S9 prolyl oligopeptidase catalytic" evidence="2">
    <location>
        <begin position="538"/>
        <end position="728"/>
    </location>
</feature>
<dbReference type="PANTHER" id="PTHR11731:SF118">
    <property type="entry name" value="BLR1971 PROTEIN"/>
    <property type="match status" value="1"/>
</dbReference>
<name>A0A809RFE6_9BACT</name>
<evidence type="ECO:0000313" key="5">
    <source>
        <dbReference type="Proteomes" id="UP000662873"/>
    </source>
</evidence>
<dbReference type="AlphaFoldDB" id="A0A809RFE6"/>
<evidence type="ECO:0000313" key="4">
    <source>
        <dbReference type="EMBL" id="BBO23165.1"/>
    </source>
</evidence>
<dbReference type="Proteomes" id="UP000662873">
    <property type="component" value="Chromosome"/>
</dbReference>
<dbReference type="Gene3D" id="3.40.50.1820">
    <property type="entry name" value="alpha/beta hydrolase"/>
    <property type="match status" value="1"/>
</dbReference>
<reference evidence="4" key="1">
    <citation type="journal article" name="DNA Res.">
        <title>The physiological potential of anammox bacteria as revealed by their core genome structure.</title>
        <authorList>
            <person name="Okubo T."/>
            <person name="Toyoda A."/>
            <person name="Fukuhara K."/>
            <person name="Uchiyama I."/>
            <person name="Harigaya Y."/>
            <person name="Kuroiwa M."/>
            <person name="Suzuki T."/>
            <person name="Murakami Y."/>
            <person name="Suwa Y."/>
            <person name="Takami H."/>
        </authorList>
    </citation>
    <scope>NUCLEOTIDE SEQUENCE</scope>
    <source>
        <strain evidence="4">317325-2</strain>
    </source>
</reference>
<protein>
    <submittedName>
        <fullName evidence="4">S9 family peptidase</fullName>
    </submittedName>
</protein>
<dbReference type="InterPro" id="IPR050278">
    <property type="entry name" value="Serine_Prot_S9B/DPPIV"/>
</dbReference>
<evidence type="ECO:0000259" key="3">
    <source>
        <dbReference type="Pfam" id="PF00930"/>
    </source>
</evidence>
<feature type="domain" description="Dipeptidylpeptidase IV N-terminal" evidence="3">
    <location>
        <begin position="139"/>
        <end position="451"/>
    </location>
</feature>
<dbReference type="GO" id="GO:0006508">
    <property type="term" value="P:proteolysis"/>
    <property type="evidence" value="ECO:0007669"/>
    <property type="project" value="InterPro"/>
</dbReference>